<protein>
    <submittedName>
        <fullName evidence="2">Uncharacterized protein</fullName>
    </submittedName>
</protein>
<accession>A0A8S9QD94</accession>
<name>A0A8S9QD94_BRACR</name>
<feature type="compositionally biased region" description="Polar residues" evidence="1">
    <location>
        <begin position="25"/>
        <end position="34"/>
    </location>
</feature>
<feature type="compositionally biased region" description="Basic and acidic residues" evidence="1">
    <location>
        <begin position="102"/>
        <end position="113"/>
    </location>
</feature>
<dbReference type="EMBL" id="QGKX02001290">
    <property type="protein sequence ID" value="KAF3539240.1"/>
    <property type="molecule type" value="Genomic_DNA"/>
</dbReference>
<dbReference type="AlphaFoldDB" id="A0A8S9QD94"/>
<reference evidence="2" key="1">
    <citation type="submission" date="2019-12" db="EMBL/GenBank/DDBJ databases">
        <title>Genome sequencing and annotation of Brassica cretica.</title>
        <authorList>
            <person name="Studholme D.J."/>
            <person name="Sarris P."/>
        </authorList>
    </citation>
    <scope>NUCLEOTIDE SEQUENCE</scope>
    <source>
        <strain evidence="2">PFS-109/04</strain>
        <tissue evidence="2">Leaf</tissue>
    </source>
</reference>
<sequence>MSADDLNNQQTRGATAADDNIEKTPATNVENLTARTRAVLPRGATRVRRRRLDFTTHVDRSANAQRKSFGQNPDETTPVPTRKEPEDLPPIEERNEDEEIERVDLDSSSHPEPTDEDTDVYQRRTRSRAARDESQFDNPLTQEEEAIFWDKQKELAEEQTRPTRSKR</sequence>
<evidence type="ECO:0000313" key="3">
    <source>
        <dbReference type="Proteomes" id="UP000712600"/>
    </source>
</evidence>
<feature type="compositionally biased region" description="Basic and acidic residues" evidence="1">
    <location>
        <begin position="148"/>
        <end position="161"/>
    </location>
</feature>
<feature type="compositionally biased region" description="Polar residues" evidence="1">
    <location>
        <begin position="1"/>
        <end position="13"/>
    </location>
</feature>
<proteinExistence type="predicted"/>
<comment type="caution">
    <text evidence="2">The sequence shown here is derived from an EMBL/GenBank/DDBJ whole genome shotgun (WGS) entry which is preliminary data.</text>
</comment>
<feature type="compositionally biased region" description="Acidic residues" evidence="1">
    <location>
        <begin position="87"/>
        <end position="101"/>
    </location>
</feature>
<organism evidence="2 3">
    <name type="scientific">Brassica cretica</name>
    <name type="common">Mustard</name>
    <dbReference type="NCBI Taxonomy" id="69181"/>
    <lineage>
        <taxon>Eukaryota</taxon>
        <taxon>Viridiplantae</taxon>
        <taxon>Streptophyta</taxon>
        <taxon>Embryophyta</taxon>
        <taxon>Tracheophyta</taxon>
        <taxon>Spermatophyta</taxon>
        <taxon>Magnoliopsida</taxon>
        <taxon>eudicotyledons</taxon>
        <taxon>Gunneridae</taxon>
        <taxon>Pentapetalae</taxon>
        <taxon>rosids</taxon>
        <taxon>malvids</taxon>
        <taxon>Brassicales</taxon>
        <taxon>Brassicaceae</taxon>
        <taxon>Brassiceae</taxon>
        <taxon>Brassica</taxon>
    </lineage>
</organism>
<feature type="region of interest" description="Disordered" evidence="1">
    <location>
        <begin position="1"/>
        <end position="167"/>
    </location>
</feature>
<gene>
    <name evidence="2" type="ORF">F2Q69_00022892</name>
</gene>
<evidence type="ECO:0000256" key="1">
    <source>
        <dbReference type="SAM" id="MobiDB-lite"/>
    </source>
</evidence>
<feature type="compositionally biased region" description="Polar residues" evidence="1">
    <location>
        <begin position="62"/>
        <end position="79"/>
    </location>
</feature>
<evidence type="ECO:0000313" key="2">
    <source>
        <dbReference type="EMBL" id="KAF3539240.1"/>
    </source>
</evidence>
<dbReference type="Proteomes" id="UP000712600">
    <property type="component" value="Unassembled WGS sequence"/>
</dbReference>